<dbReference type="eggNOG" id="COG0739">
    <property type="taxonomic scope" value="Bacteria"/>
</dbReference>
<evidence type="ECO:0000256" key="4">
    <source>
        <dbReference type="SAM" id="Phobius"/>
    </source>
</evidence>
<protein>
    <submittedName>
        <fullName evidence="6">Peptidase M23</fullName>
    </submittedName>
</protein>
<dbReference type="Proteomes" id="UP000007030">
    <property type="component" value="Chromosome"/>
</dbReference>
<feature type="compositionally biased region" description="Polar residues" evidence="3">
    <location>
        <begin position="115"/>
        <end position="128"/>
    </location>
</feature>
<dbReference type="InterPro" id="IPR016047">
    <property type="entry name" value="M23ase_b-sheet_dom"/>
</dbReference>
<dbReference type="InterPro" id="IPR050570">
    <property type="entry name" value="Cell_wall_metabolism_enzyme"/>
</dbReference>
<evidence type="ECO:0000313" key="7">
    <source>
        <dbReference type="Proteomes" id="UP000007030"/>
    </source>
</evidence>
<accession>F2NQ21</accession>
<dbReference type="PANTHER" id="PTHR21666">
    <property type="entry name" value="PEPTIDASE-RELATED"/>
    <property type="match status" value="1"/>
</dbReference>
<dbReference type="Gene3D" id="2.70.70.10">
    <property type="entry name" value="Glucose Permease (Domain IIA)"/>
    <property type="match status" value="1"/>
</dbReference>
<keyword evidence="4" id="KW-1133">Transmembrane helix</keyword>
<keyword evidence="4" id="KW-0472">Membrane</keyword>
<keyword evidence="2" id="KW-0175">Coiled coil</keyword>
<dbReference type="SUPFAM" id="SSF51261">
    <property type="entry name" value="Duplicated hybrid motif"/>
    <property type="match status" value="1"/>
</dbReference>
<dbReference type="FunFam" id="2.70.70.10:FF:000006">
    <property type="entry name" value="M23 family peptidase"/>
    <property type="match status" value="1"/>
</dbReference>
<dbReference type="STRING" id="869210.Marky_0369"/>
<dbReference type="Pfam" id="PF01551">
    <property type="entry name" value="Peptidase_M23"/>
    <property type="match status" value="1"/>
</dbReference>
<dbReference type="PANTHER" id="PTHR21666:SF289">
    <property type="entry name" value="L-ALA--D-GLU ENDOPEPTIDASE"/>
    <property type="match status" value="1"/>
</dbReference>
<dbReference type="EMBL" id="CP002630">
    <property type="protein sequence ID" value="AEB11122.1"/>
    <property type="molecule type" value="Genomic_DNA"/>
</dbReference>
<keyword evidence="1" id="KW-0732">Signal</keyword>
<dbReference type="RefSeq" id="WP_013703177.1">
    <property type="nucleotide sequence ID" value="NC_015387.1"/>
</dbReference>
<dbReference type="AlphaFoldDB" id="F2NQ21"/>
<keyword evidence="4" id="KW-0812">Transmembrane</keyword>
<feature type="transmembrane region" description="Helical" evidence="4">
    <location>
        <begin position="28"/>
        <end position="48"/>
    </location>
</feature>
<feature type="coiled-coil region" evidence="2">
    <location>
        <begin position="54"/>
        <end position="109"/>
    </location>
</feature>
<organism evidence="6 7">
    <name type="scientific">Marinithermus hydrothermalis (strain DSM 14884 / JCM 11576 / T1)</name>
    <dbReference type="NCBI Taxonomy" id="869210"/>
    <lineage>
        <taxon>Bacteria</taxon>
        <taxon>Thermotogati</taxon>
        <taxon>Deinococcota</taxon>
        <taxon>Deinococci</taxon>
        <taxon>Thermales</taxon>
        <taxon>Thermaceae</taxon>
        <taxon>Marinithermus</taxon>
    </lineage>
</organism>
<name>F2NQ21_MARHT</name>
<reference evidence="6 7" key="1">
    <citation type="journal article" date="2012" name="Stand. Genomic Sci.">
        <title>Complete genome sequence of the aerobic, heterotroph Marinithermus hydrothermalis type strain (T1(T)) from a deep-sea hydrothermal vent chimney.</title>
        <authorList>
            <person name="Copeland A."/>
            <person name="Gu W."/>
            <person name="Yasawong M."/>
            <person name="Lapidus A."/>
            <person name="Lucas S."/>
            <person name="Deshpande S."/>
            <person name="Pagani I."/>
            <person name="Tapia R."/>
            <person name="Cheng J.F."/>
            <person name="Goodwin L.A."/>
            <person name="Pitluck S."/>
            <person name="Liolios K."/>
            <person name="Ivanova N."/>
            <person name="Mavromatis K."/>
            <person name="Mikhailova N."/>
            <person name="Pati A."/>
            <person name="Chen A."/>
            <person name="Palaniappan K."/>
            <person name="Land M."/>
            <person name="Pan C."/>
            <person name="Brambilla E.M."/>
            <person name="Rohde M."/>
            <person name="Tindall B.J."/>
            <person name="Sikorski J."/>
            <person name="Goker M."/>
            <person name="Detter J.C."/>
            <person name="Bristow J."/>
            <person name="Eisen J.A."/>
            <person name="Markowitz V."/>
            <person name="Hugenholtz P."/>
            <person name="Kyrpides N.C."/>
            <person name="Klenk H.P."/>
            <person name="Woyke T."/>
        </authorList>
    </citation>
    <scope>NUCLEOTIDE SEQUENCE [LARGE SCALE GENOMIC DNA]</scope>
    <source>
        <strain evidence="7">DSM 14884 / JCM 11576 / T1</strain>
    </source>
</reference>
<proteinExistence type="predicted"/>
<dbReference type="InterPro" id="IPR011055">
    <property type="entry name" value="Dup_hybrid_motif"/>
</dbReference>
<feature type="compositionally biased region" description="Basic and acidic residues" evidence="3">
    <location>
        <begin position="294"/>
        <end position="310"/>
    </location>
</feature>
<evidence type="ECO:0000313" key="6">
    <source>
        <dbReference type="EMBL" id="AEB11122.1"/>
    </source>
</evidence>
<dbReference type="OrthoDB" id="9809488at2"/>
<feature type="domain" description="M23ase beta-sheet core" evidence="5">
    <location>
        <begin position="204"/>
        <end position="298"/>
    </location>
</feature>
<dbReference type="HOGENOM" id="CLU_029425_2_4_0"/>
<feature type="region of interest" description="Disordered" evidence="3">
    <location>
        <begin position="271"/>
        <end position="310"/>
    </location>
</feature>
<dbReference type="CDD" id="cd12797">
    <property type="entry name" value="M23_peptidase"/>
    <property type="match status" value="1"/>
</dbReference>
<feature type="region of interest" description="Disordered" evidence="3">
    <location>
        <begin position="111"/>
        <end position="135"/>
    </location>
</feature>
<evidence type="ECO:0000256" key="2">
    <source>
        <dbReference type="SAM" id="Coils"/>
    </source>
</evidence>
<gene>
    <name evidence="6" type="ordered locus">Marky_0369</name>
</gene>
<dbReference type="KEGG" id="mhd:Marky_0369"/>
<evidence type="ECO:0000256" key="3">
    <source>
        <dbReference type="SAM" id="MobiDB-lite"/>
    </source>
</evidence>
<evidence type="ECO:0000256" key="1">
    <source>
        <dbReference type="ARBA" id="ARBA00022729"/>
    </source>
</evidence>
<evidence type="ECO:0000259" key="5">
    <source>
        <dbReference type="Pfam" id="PF01551"/>
    </source>
</evidence>
<dbReference type="GO" id="GO:0004222">
    <property type="term" value="F:metalloendopeptidase activity"/>
    <property type="evidence" value="ECO:0007669"/>
    <property type="project" value="TreeGrafter"/>
</dbReference>
<keyword evidence="7" id="KW-1185">Reference proteome</keyword>
<sequence>MRRRIATRYTVIVARTGRAPFSVSFRPVWVFLGVALLLGWGGVTAYLYQRHLLAQEALARLESLSREARDLTLKLEAERDRNEALSVEAAAMLERLGALEDELDRLRERAGLPEPQSTPTSEQSPGANNQGGGQALPDAEVLLETVRGRMDQLARSLNQEVAPALQETLAREAARPRGLPIRAEYYISSGFGVRRNPFGKGYEFHDGLDIAAWYGVPIYATAPGTVVTAGWSRIFGNYVVIDHGYGYRTLYGHMSRIRVKRGQRVERGQRIGDVGSTGRSSGPHVHYTVFRNGKPVDPRDYLDPVQQAER</sequence>